<proteinExistence type="predicted"/>
<reference evidence="3" key="1">
    <citation type="submission" date="2020-05" db="EMBL/GenBank/DDBJ databases">
        <authorList>
            <person name="Chiriac C."/>
            <person name="Salcher M."/>
            <person name="Ghai R."/>
            <person name="Kavagutti S V."/>
        </authorList>
    </citation>
    <scope>NUCLEOTIDE SEQUENCE</scope>
</reference>
<accession>A0A6J7AX00</accession>
<feature type="transmembrane region" description="Helical" evidence="1">
    <location>
        <begin position="122"/>
        <end position="145"/>
    </location>
</feature>
<dbReference type="AlphaFoldDB" id="A0A6J7AX00"/>
<evidence type="ECO:0000256" key="1">
    <source>
        <dbReference type="SAM" id="Phobius"/>
    </source>
</evidence>
<dbReference type="InterPro" id="IPR025508">
    <property type="entry name" value="DUF4395"/>
</dbReference>
<keyword evidence="1" id="KW-0812">Transmembrane</keyword>
<keyword evidence="1" id="KW-1133">Transmembrane helix</keyword>
<feature type="transmembrane region" description="Helical" evidence="1">
    <location>
        <begin position="22"/>
        <end position="40"/>
    </location>
</feature>
<sequence length="151" mass="16053">MTVQNEVSASTTNKVKLIDARGPRFSAAITTLVLAIVLVTQSPLLIALQLVVFAIGAFAGPAKTPYAFLFKKFVKPKLHGQVPTEDVRPPQFAQSVGLIFAVVALAGSLLSIPALFTVAVGFALFAAFLNAAFNFCLGCEIYLLAVRTIKK</sequence>
<dbReference type="EMBL" id="CAFAHD010000042">
    <property type="protein sequence ID" value="CAB4837491.1"/>
    <property type="molecule type" value="Genomic_DNA"/>
</dbReference>
<gene>
    <name evidence="3" type="ORF">UFOPK3227_00509</name>
</gene>
<name>A0A6J7AX00_9ZZZZ</name>
<feature type="transmembrane region" description="Helical" evidence="1">
    <location>
        <begin position="96"/>
        <end position="116"/>
    </location>
</feature>
<dbReference type="Pfam" id="PF14340">
    <property type="entry name" value="DUF4395"/>
    <property type="match status" value="1"/>
</dbReference>
<feature type="transmembrane region" description="Helical" evidence="1">
    <location>
        <begin position="46"/>
        <end position="69"/>
    </location>
</feature>
<keyword evidence="1" id="KW-0472">Membrane</keyword>
<evidence type="ECO:0000313" key="3">
    <source>
        <dbReference type="EMBL" id="CAB4837491.1"/>
    </source>
</evidence>
<feature type="domain" description="DUF4395" evidence="2">
    <location>
        <begin position="18"/>
        <end position="147"/>
    </location>
</feature>
<protein>
    <submittedName>
        <fullName evidence="3">Unannotated protein</fullName>
    </submittedName>
</protein>
<organism evidence="3">
    <name type="scientific">freshwater metagenome</name>
    <dbReference type="NCBI Taxonomy" id="449393"/>
    <lineage>
        <taxon>unclassified sequences</taxon>
        <taxon>metagenomes</taxon>
        <taxon>ecological metagenomes</taxon>
    </lineage>
</organism>
<evidence type="ECO:0000259" key="2">
    <source>
        <dbReference type="Pfam" id="PF14340"/>
    </source>
</evidence>